<comment type="caution">
    <text evidence="1">The sequence shown here is derived from an EMBL/GenBank/DDBJ whole genome shotgun (WGS) entry which is preliminary data.</text>
</comment>
<dbReference type="RefSeq" id="WP_120132853.1">
    <property type="nucleotide sequence ID" value="NZ_RAHH01000011.1"/>
</dbReference>
<dbReference type="EMBL" id="RAHH01000011">
    <property type="protein sequence ID" value="RJT44340.1"/>
    <property type="molecule type" value="Genomic_DNA"/>
</dbReference>
<accession>A0A419N9D4</accession>
<organism evidence="1 2">
    <name type="scientific">Rahnella woolbedingensis</name>
    <dbReference type="NCBI Taxonomy" id="1510574"/>
    <lineage>
        <taxon>Bacteria</taxon>
        <taxon>Pseudomonadati</taxon>
        <taxon>Pseudomonadota</taxon>
        <taxon>Gammaproteobacteria</taxon>
        <taxon>Enterobacterales</taxon>
        <taxon>Yersiniaceae</taxon>
        <taxon>Rahnella</taxon>
    </lineage>
</organism>
<gene>
    <name evidence="1" type="ORF">D6C13_11365</name>
</gene>
<proteinExistence type="predicted"/>
<dbReference type="OrthoDB" id="6521002at2"/>
<dbReference type="Proteomes" id="UP000284908">
    <property type="component" value="Unassembled WGS sequence"/>
</dbReference>
<protein>
    <submittedName>
        <fullName evidence="1">Uncharacterized protein</fullName>
    </submittedName>
</protein>
<sequence>MPNSDWKLVNTGKKESYELEHWLKKKEYSTSEDNFNKLTKTIETKVKKGYSEKILEWSELDTALENHPNWFSDLAPMVHKK</sequence>
<name>A0A419N9D4_9GAMM</name>
<dbReference type="AlphaFoldDB" id="A0A419N9D4"/>
<reference evidence="1 2" key="1">
    <citation type="submission" date="2018-09" db="EMBL/GenBank/DDBJ databases">
        <authorList>
            <person name="Le Fleche-Mateos A."/>
        </authorList>
    </citation>
    <scope>NUCLEOTIDE SEQUENCE [LARGE SCALE GENOMIC DNA]</scope>
    <source>
        <strain evidence="1 2">DSM 27399</strain>
    </source>
</reference>
<evidence type="ECO:0000313" key="1">
    <source>
        <dbReference type="EMBL" id="RJT44340.1"/>
    </source>
</evidence>
<keyword evidence="2" id="KW-1185">Reference proteome</keyword>
<evidence type="ECO:0000313" key="2">
    <source>
        <dbReference type="Proteomes" id="UP000284908"/>
    </source>
</evidence>